<dbReference type="InterPro" id="IPR029016">
    <property type="entry name" value="GAF-like_dom_sf"/>
</dbReference>
<keyword evidence="3" id="KW-0804">Transcription</keyword>
<feature type="domain" description="HTH iclR-type" evidence="4">
    <location>
        <begin position="15"/>
        <end position="76"/>
    </location>
</feature>
<protein>
    <submittedName>
        <fullName evidence="6">Helix-turn-helix domain-containing protein</fullName>
    </submittedName>
</protein>
<reference evidence="6 7" key="1">
    <citation type="submission" date="2024-02" db="EMBL/GenBank/DDBJ databases">
        <title>Expansion and revision of Xanthobacter and proposal of Roseixanthobacter gen. nov.</title>
        <authorList>
            <person name="Soltysiak M.P.M."/>
            <person name="Jalihal A."/>
            <person name="Ory A."/>
            <person name="Chrisophersen C."/>
            <person name="Lee A.D."/>
            <person name="Boulton J."/>
            <person name="Springer M."/>
        </authorList>
    </citation>
    <scope>NUCLEOTIDE SEQUENCE [LARGE SCALE GENOMIC DNA]</scope>
    <source>
        <strain evidence="6 7">CB5</strain>
    </source>
</reference>
<accession>A0ABW6ZBA6</accession>
<name>A0ABW6ZBA6_9HYPH</name>
<evidence type="ECO:0000313" key="6">
    <source>
        <dbReference type="EMBL" id="MFG1250970.1"/>
    </source>
</evidence>
<dbReference type="PANTHER" id="PTHR30136">
    <property type="entry name" value="HELIX-TURN-HELIX TRANSCRIPTIONAL REGULATOR, ICLR FAMILY"/>
    <property type="match status" value="1"/>
</dbReference>
<dbReference type="InterPro" id="IPR050707">
    <property type="entry name" value="HTH_MetabolicPath_Reg"/>
</dbReference>
<keyword evidence="2" id="KW-0238">DNA-binding</keyword>
<evidence type="ECO:0000256" key="2">
    <source>
        <dbReference type="ARBA" id="ARBA00023125"/>
    </source>
</evidence>
<evidence type="ECO:0000256" key="1">
    <source>
        <dbReference type="ARBA" id="ARBA00023015"/>
    </source>
</evidence>
<dbReference type="PANTHER" id="PTHR30136:SF39">
    <property type="entry name" value="TRANSCRIPTIONAL REGULATORY PROTEIN"/>
    <property type="match status" value="1"/>
</dbReference>
<organism evidence="6 7">
    <name type="scientific">Xanthobacter aminoxidans</name>
    <dbReference type="NCBI Taxonomy" id="186280"/>
    <lineage>
        <taxon>Bacteria</taxon>
        <taxon>Pseudomonadati</taxon>
        <taxon>Pseudomonadota</taxon>
        <taxon>Alphaproteobacteria</taxon>
        <taxon>Hyphomicrobiales</taxon>
        <taxon>Xanthobacteraceae</taxon>
        <taxon>Xanthobacter</taxon>
    </lineage>
</organism>
<dbReference type="Pfam" id="PF01614">
    <property type="entry name" value="IclR_C"/>
    <property type="match status" value="1"/>
</dbReference>
<dbReference type="InterPro" id="IPR005471">
    <property type="entry name" value="Tscrpt_reg_IclR_N"/>
</dbReference>
<dbReference type="EMBL" id="JBAFUR010000001">
    <property type="protein sequence ID" value="MFG1250970.1"/>
    <property type="molecule type" value="Genomic_DNA"/>
</dbReference>
<feature type="domain" description="IclR-ED" evidence="5">
    <location>
        <begin position="77"/>
        <end position="235"/>
    </location>
</feature>
<dbReference type="InterPro" id="IPR036390">
    <property type="entry name" value="WH_DNA-bd_sf"/>
</dbReference>
<dbReference type="Proteomes" id="UP001604043">
    <property type="component" value="Unassembled WGS sequence"/>
</dbReference>
<dbReference type="Gene3D" id="3.30.450.40">
    <property type="match status" value="2"/>
</dbReference>
<dbReference type="Gene3D" id="1.10.10.10">
    <property type="entry name" value="Winged helix-like DNA-binding domain superfamily/Winged helix DNA-binding domain"/>
    <property type="match status" value="1"/>
</dbReference>
<dbReference type="Pfam" id="PF09339">
    <property type="entry name" value="HTH_IclR"/>
    <property type="match status" value="1"/>
</dbReference>
<proteinExistence type="predicted"/>
<comment type="caution">
    <text evidence="6">The sequence shown here is derived from an EMBL/GenBank/DDBJ whole genome shotgun (WGS) entry which is preliminary data.</text>
</comment>
<keyword evidence="7" id="KW-1185">Reference proteome</keyword>
<dbReference type="RefSeq" id="WP_394006676.1">
    <property type="nucleotide sequence ID" value="NZ_JBAFUR010000001.1"/>
</dbReference>
<evidence type="ECO:0000256" key="3">
    <source>
        <dbReference type="ARBA" id="ARBA00023163"/>
    </source>
</evidence>
<evidence type="ECO:0000259" key="4">
    <source>
        <dbReference type="PROSITE" id="PS51077"/>
    </source>
</evidence>
<dbReference type="PROSITE" id="PS51077">
    <property type="entry name" value="HTH_ICLR"/>
    <property type="match status" value="1"/>
</dbReference>
<dbReference type="PROSITE" id="PS51078">
    <property type="entry name" value="ICLR_ED"/>
    <property type="match status" value="1"/>
</dbReference>
<evidence type="ECO:0000259" key="5">
    <source>
        <dbReference type="PROSITE" id="PS51078"/>
    </source>
</evidence>
<gene>
    <name evidence="6" type="ORF">V5F30_02055</name>
</gene>
<dbReference type="SUPFAM" id="SSF55781">
    <property type="entry name" value="GAF domain-like"/>
    <property type="match status" value="1"/>
</dbReference>
<dbReference type="InterPro" id="IPR014757">
    <property type="entry name" value="Tscrpt_reg_IclR_C"/>
</dbReference>
<dbReference type="SUPFAM" id="SSF46785">
    <property type="entry name" value="Winged helix' DNA-binding domain"/>
    <property type="match status" value="1"/>
</dbReference>
<keyword evidence="1" id="KW-0805">Transcription regulation</keyword>
<sequence length="252" mass="26874">MSESKTLSAPDGGGVAAVERALTIVSALERANGPVSLADLSRLTGFYKSTILRLMASLEGNGYVTRLRDGGYDLGPAAFRLGIAYERRNGLRGHVMPVLQDLVERGTESSSFHVRQDAGHRLCLFRVDSRHATLDRVAAGDVYPIRVGAGGHVLLAFDGEPGPRYDAIRTEGLAVSLGERDPACAAVAAPVFGPAGLFGTLSLSGPRERFSPEQVAIMRAELLPQAERLTRTLGGTWPHFQRPTGQVERGAA</sequence>
<evidence type="ECO:0000313" key="7">
    <source>
        <dbReference type="Proteomes" id="UP001604043"/>
    </source>
</evidence>
<dbReference type="InterPro" id="IPR036388">
    <property type="entry name" value="WH-like_DNA-bd_sf"/>
</dbReference>
<dbReference type="SMART" id="SM00346">
    <property type="entry name" value="HTH_ICLR"/>
    <property type="match status" value="1"/>
</dbReference>